<dbReference type="PRINTS" id="PR00455">
    <property type="entry name" value="HTHTETR"/>
</dbReference>
<name>A0A839K4X0_9FIRM</name>
<evidence type="ECO:0000256" key="1">
    <source>
        <dbReference type="ARBA" id="ARBA00023125"/>
    </source>
</evidence>
<dbReference type="GO" id="GO:0003677">
    <property type="term" value="F:DNA binding"/>
    <property type="evidence" value="ECO:0007669"/>
    <property type="project" value="UniProtKB-UniRule"/>
</dbReference>
<dbReference type="Gene3D" id="1.10.10.60">
    <property type="entry name" value="Homeodomain-like"/>
    <property type="match status" value="1"/>
</dbReference>
<feature type="DNA-binding region" description="H-T-H motif" evidence="2">
    <location>
        <begin position="28"/>
        <end position="47"/>
    </location>
</feature>
<comment type="caution">
    <text evidence="4">The sequence shown here is derived from an EMBL/GenBank/DDBJ whole genome shotgun (WGS) entry which is preliminary data.</text>
</comment>
<dbReference type="InterPro" id="IPR001647">
    <property type="entry name" value="HTH_TetR"/>
</dbReference>
<dbReference type="PROSITE" id="PS50977">
    <property type="entry name" value="HTH_TETR_2"/>
    <property type="match status" value="1"/>
</dbReference>
<dbReference type="EMBL" id="JACEGA010000001">
    <property type="protein sequence ID" value="MBB2184650.1"/>
    <property type="molecule type" value="Genomic_DNA"/>
</dbReference>
<evidence type="ECO:0000313" key="4">
    <source>
        <dbReference type="EMBL" id="MBB2184650.1"/>
    </source>
</evidence>
<gene>
    <name evidence="4" type="ORF">H0486_17425</name>
</gene>
<dbReference type="GO" id="GO:0006355">
    <property type="term" value="P:regulation of DNA-templated transcription"/>
    <property type="evidence" value="ECO:0007669"/>
    <property type="project" value="UniProtKB-ARBA"/>
</dbReference>
<dbReference type="SUPFAM" id="SSF48498">
    <property type="entry name" value="Tetracyclin repressor-like, C-terminal domain"/>
    <property type="match status" value="1"/>
</dbReference>
<dbReference type="AlphaFoldDB" id="A0A839K4X0"/>
<reference evidence="4 5" key="1">
    <citation type="submission" date="2020-07" db="EMBL/GenBank/DDBJ databases">
        <title>Characterization and genome sequencing of isolate MD1, a novel member within the family Lachnospiraceae.</title>
        <authorList>
            <person name="Rettenmaier R."/>
            <person name="Di Bello L."/>
            <person name="Zinser C."/>
            <person name="Scheitz K."/>
            <person name="Liebl W."/>
            <person name="Zverlov V."/>
        </authorList>
    </citation>
    <scope>NUCLEOTIDE SEQUENCE [LARGE SCALE GENOMIC DNA]</scope>
    <source>
        <strain evidence="4 5">MD1</strain>
    </source>
</reference>
<dbReference type="PANTHER" id="PTHR30328">
    <property type="entry name" value="TRANSCRIPTIONAL REPRESSOR"/>
    <property type="match status" value="1"/>
</dbReference>
<dbReference type="Pfam" id="PF00440">
    <property type="entry name" value="TetR_N"/>
    <property type="match status" value="1"/>
</dbReference>
<feature type="domain" description="HTH tetR-type" evidence="3">
    <location>
        <begin position="5"/>
        <end position="65"/>
    </location>
</feature>
<accession>A0A839K4X0</accession>
<dbReference type="Proteomes" id="UP000574276">
    <property type="component" value="Unassembled WGS sequence"/>
</dbReference>
<dbReference type="SUPFAM" id="SSF46689">
    <property type="entry name" value="Homeodomain-like"/>
    <property type="match status" value="1"/>
</dbReference>
<keyword evidence="5" id="KW-1185">Reference proteome</keyword>
<proteinExistence type="predicted"/>
<dbReference type="RefSeq" id="WP_228354213.1">
    <property type="nucleotide sequence ID" value="NZ_JACEGA010000001.1"/>
</dbReference>
<evidence type="ECO:0000259" key="3">
    <source>
        <dbReference type="PROSITE" id="PS50977"/>
    </source>
</evidence>
<dbReference type="InterPro" id="IPR050109">
    <property type="entry name" value="HTH-type_TetR-like_transc_reg"/>
</dbReference>
<organism evidence="4 5">
    <name type="scientific">Variimorphobacter saccharofermentans</name>
    <dbReference type="NCBI Taxonomy" id="2755051"/>
    <lineage>
        <taxon>Bacteria</taxon>
        <taxon>Bacillati</taxon>
        <taxon>Bacillota</taxon>
        <taxon>Clostridia</taxon>
        <taxon>Lachnospirales</taxon>
        <taxon>Lachnospiraceae</taxon>
        <taxon>Variimorphobacter</taxon>
    </lineage>
</organism>
<evidence type="ECO:0000256" key="2">
    <source>
        <dbReference type="PROSITE-ProRule" id="PRU00335"/>
    </source>
</evidence>
<protein>
    <submittedName>
        <fullName evidence="4">TetR/AcrR family transcriptional regulator</fullName>
    </submittedName>
</protein>
<dbReference type="InterPro" id="IPR009057">
    <property type="entry name" value="Homeodomain-like_sf"/>
</dbReference>
<sequence>MGQGSVTKERIFQVALKTFALHGFEGARMDKIAAEVGINKASLYFHFKSKEDIFRELFQDIIKKYQDKMKTIVTGFKDMPCKERLKAIYQEYLEYNLDNAEMDFWNRIYYLPPSNLREEIISITSESKKEFIADLAIIMEEGIKKKELQPMNPYHMANAFYYILTCIDLSSDLMDKEQALLEMDSCFEVLWNGIKGM</sequence>
<dbReference type="PANTHER" id="PTHR30328:SF54">
    <property type="entry name" value="HTH-TYPE TRANSCRIPTIONAL REPRESSOR SCO4008"/>
    <property type="match status" value="1"/>
</dbReference>
<evidence type="ECO:0000313" key="5">
    <source>
        <dbReference type="Proteomes" id="UP000574276"/>
    </source>
</evidence>
<dbReference type="InterPro" id="IPR036271">
    <property type="entry name" value="Tet_transcr_reg_TetR-rel_C_sf"/>
</dbReference>
<dbReference type="Gene3D" id="1.10.357.10">
    <property type="entry name" value="Tetracycline Repressor, domain 2"/>
    <property type="match status" value="1"/>
</dbReference>
<keyword evidence="1 2" id="KW-0238">DNA-binding</keyword>